<dbReference type="PANTHER" id="PTHR12162">
    <property type="entry name" value="NIBRIN-RELATED"/>
    <property type="match status" value="1"/>
</dbReference>
<reference evidence="2 3" key="1">
    <citation type="journal article" date="2016" name="Mol. Biol. Evol.">
        <title>Comparative Genomics of Early-Diverging Mushroom-Forming Fungi Provides Insights into the Origins of Lignocellulose Decay Capabilities.</title>
        <authorList>
            <person name="Nagy L.G."/>
            <person name="Riley R."/>
            <person name="Tritt A."/>
            <person name="Adam C."/>
            <person name="Daum C."/>
            <person name="Floudas D."/>
            <person name="Sun H."/>
            <person name="Yadav J.S."/>
            <person name="Pangilinan J."/>
            <person name="Larsson K.H."/>
            <person name="Matsuura K."/>
            <person name="Barry K."/>
            <person name="Labutti K."/>
            <person name="Kuo R."/>
            <person name="Ohm R.A."/>
            <person name="Bhattacharya S.S."/>
            <person name="Shirouzu T."/>
            <person name="Yoshinaga Y."/>
            <person name="Martin F.M."/>
            <person name="Grigoriev I.V."/>
            <person name="Hibbett D.S."/>
        </authorList>
    </citation>
    <scope>NUCLEOTIDE SEQUENCE [LARGE SCALE GENOMIC DNA]</scope>
    <source>
        <strain evidence="2 3">HHB12733</strain>
    </source>
</reference>
<dbReference type="PANTHER" id="PTHR12162:SF0">
    <property type="entry name" value="NIBRIN"/>
    <property type="match status" value="1"/>
</dbReference>
<feature type="compositionally biased region" description="Acidic residues" evidence="1">
    <location>
        <begin position="888"/>
        <end position="898"/>
    </location>
</feature>
<dbReference type="GO" id="GO:0000724">
    <property type="term" value="P:double-strand break repair via homologous recombination"/>
    <property type="evidence" value="ECO:0007669"/>
    <property type="project" value="TreeGrafter"/>
</dbReference>
<proteinExistence type="predicted"/>
<evidence type="ECO:0000313" key="2">
    <source>
        <dbReference type="EMBL" id="KZT52562.1"/>
    </source>
</evidence>
<feature type="region of interest" description="Disordered" evidence="1">
    <location>
        <begin position="986"/>
        <end position="1042"/>
    </location>
</feature>
<accession>A0A165DDA9</accession>
<dbReference type="STRING" id="1353952.A0A165DDA9"/>
<dbReference type="AlphaFoldDB" id="A0A165DDA9"/>
<feature type="region of interest" description="Disordered" evidence="1">
    <location>
        <begin position="535"/>
        <end position="697"/>
    </location>
</feature>
<protein>
    <recommendedName>
        <fullName evidence="4">BRCT domain-containing protein</fullName>
    </recommendedName>
</protein>
<dbReference type="GO" id="GO:0030870">
    <property type="term" value="C:Mre11 complex"/>
    <property type="evidence" value="ECO:0007669"/>
    <property type="project" value="InterPro"/>
</dbReference>
<evidence type="ECO:0000256" key="1">
    <source>
        <dbReference type="SAM" id="MobiDB-lite"/>
    </source>
</evidence>
<feature type="compositionally biased region" description="Polar residues" evidence="1">
    <location>
        <begin position="384"/>
        <end position="404"/>
    </location>
</feature>
<feature type="region of interest" description="Disordered" evidence="1">
    <location>
        <begin position="753"/>
        <end position="789"/>
    </location>
</feature>
<name>A0A165DDA9_9BASI</name>
<dbReference type="GO" id="GO:0007095">
    <property type="term" value="P:mitotic G2 DNA damage checkpoint signaling"/>
    <property type="evidence" value="ECO:0007669"/>
    <property type="project" value="InterPro"/>
</dbReference>
<dbReference type="OrthoDB" id="552194at2759"/>
<dbReference type="GO" id="GO:0003684">
    <property type="term" value="F:damaged DNA binding"/>
    <property type="evidence" value="ECO:0007669"/>
    <property type="project" value="TreeGrafter"/>
</dbReference>
<dbReference type="Proteomes" id="UP000076842">
    <property type="component" value="Unassembled WGS sequence"/>
</dbReference>
<keyword evidence="3" id="KW-1185">Reference proteome</keyword>
<dbReference type="InParanoid" id="A0A165DDA9"/>
<dbReference type="Gene3D" id="2.60.200.20">
    <property type="match status" value="1"/>
</dbReference>
<organism evidence="2 3">
    <name type="scientific">Calocera cornea HHB12733</name>
    <dbReference type="NCBI Taxonomy" id="1353952"/>
    <lineage>
        <taxon>Eukaryota</taxon>
        <taxon>Fungi</taxon>
        <taxon>Dikarya</taxon>
        <taxon>Basidiomycota</taxon>
        <taxon>Agaricomycotina</taxon>
        <taxon>Dacrymycetes</taxon>
        <taxon>Dacrymycetales</taxon>
        <taxon>Dacrymycetaceae</taxon>
        <taxon>Calocera</taxon>
    </lineage>
</organism>
<gene>
    <name evidence="2" type="ORF">CALCODRAFT_557991</name>
</gene>
<dbReference type="EMBL" id="KV424062">
    <property type="protein sequence ID" value="KZT52562.1"/>
    <property type="molecule type" value="Genomic_DNA"/>
</dbReference>
<feature type="region of interest" description="Disordered" evidence="1">
    <location>
        <begin position="797"/>
        <end position="816"/>
    </location>
</feature>
<feature type="region of interest" description="Disordered" evidence="1">
    <location>
        <begin position="502"/>
        <end position="522"/>
    </location>
</feature>
<sequence>MWIVTGCFDEEEKQSKKTKSKLLKPGQTYNIGRKARDTTHLVINKSAISRDQGTIAVGSHGPNDVTSVDAIPTITYASLARSKTHLVRNEETVQHNIAQNETVDIQSGDSLQLSSGNDKELGVTLMFQWRAVCPFFLDLPKPRMKSLVERAAPLGFKIAKRPGSHITHLVADALDASSVELYTSLMACATIVNDGWWDEVCRRAEMPRGQAESWEESFVELADIEQWSPTLPEGLPAIQLRADARRKRLFEGLTFVLLSDASPTSELMTRLELGGAKVKTIDLLSAETTSNSLLPDLSAMKRAASINLDRSSRSDKDSLNGGLCTVLAKASVQDALGRTWAKYEDMISSLGLSILTVDQIHACILAVTTDILPRATSSSGEARLLSGTSQFGGDSSSKVGQVESSLPDEVPPTLPEPRIADGGQSATQLKRRRGRTLVQDLFDDDDEVVLPYSPTTRARTPEVPSVPPKIPPSANKKRKRTVLETVFDDSIDEIPEVEPEYKRLKREEEERESSENYQKASERAAAVIDAVYRQHQGETVEMPSMTQDELQATRERRRTAQSMLEEEESKAVSRVAAVAGRKRKPEEQQDVDMDQSDIVRPAKRQAASRLHAVDGDSTSRPAAPPPREEPTPPANAKGTPNTMPSPVANRQPSVQSRKASSQKQKPLEATEVPMDTDPQFLQALASRKRGKKKEDQFDRDFNALRISAPVNGPVPVPETTDDYRAMDDLNFGGPAPVGNFMRIVLTKEVFRKDRDVSRPQPPQRLAAGLDDSGIWRGQKPWDDPKWASRPNYKAFVKNNKRPSNRHLVPVALPPVDDYGMGNTYWKGDSHSGDSTQKTRQPRSTQTNGDMPQSADQDFGGLNISGPSRGGPATKQRTDSTRRRPTNAVDDDADMDEYDVVPGSRSKPRGHRADNPATEPATSRAAGKRKIHRIDEDDEDDALVIDAPSVTRSKRSTPAVIARSGSRKHATDDEESMIAVDDRLLEGNPGGLRGTGEAASTLLSSGGKRTPVVSQQEQRKRTQALAAADDSDDDIRVRRKRKK</sequence>
<dbReference type="InterPro" id="IPR040227">
    <property type="entry name" value="Nibrin-rel"/>
</dbReference>
<feature type="compositionally biased region" description="Polar residues" evidence="1">
    <location>
        <begin position="638"/>
        <end position="664"/>
    </location>
</feature>
<evidence type="ECO:0008006" key="4">
    <source>
        <dbReference type="Google" id="ProtNLM"/>
    </source>
</evidence>
<feature type="region of interest" description="Disordered" evidence="1">
    <location>
        <begin position="822"/>
        <end position="974"/>
    </location>
</feature>
<evidence type="ECO:0000313" key="3">
    <source>
        <dbReference type="Proteomes" id="UP000076842"/>
    </source>
</evidence>
<feature type="region of interest" description="Disordered" evidence="1">
    <location>
        <begin position="384"/>
        <end position="432"/>
    </location>
</feature>
<feature type="region of interest" description="Disordered" evidence="1">
    <location>
        <begin position="456"/>
        <end position="477"/>
    </location>
</feature>
<feature type="compositionally biased region" description="Polar residues" evidence="1">
    <location>
        <begin position="832"/>
        <end position="855"/>
    </location>
</feature>